<dbReference type="EC" id="3.4.21.83" evidence="8"/>
<dbReference type="InterPro" id="IPR051543">
    <property type="entry name" value="Serine_Peptidase_S9A"/>
</dbReference>
<keyword evidence="2 8" id="KW-0645">Protease</keyword>
<dbReference type="GO" id="GO:0006508">
    <property type="term" value="P:proteolysis"/>
    <property type="evidence" value="ECO:0007669"/>
    <property type="project" value="UniProtKB-KW"/>
</dbReference>
<dbReference type="InterPro" id="IPR029058">
    <property type="entry name" value="AB_hydrolase_fold"/>
</dbReference>
<feature type="domain" description="Peptidase S9A N-terminal" evidence="7">
    <location>
        <begin position="3"/>
        <end position="426"/>
    </location>
</feature>
<proteinExistence type="inferred from homology"/>
<dbReference type="InterPro" id="IPR023302">
    <property type="entry name" value="Pept_S9A_N"/>
</dbReference>
<dbReference type="AlphaFoldDB" id="A0A6J4NN29"/>
<feature type="region of interest" description="Disordered" evidence="5">
    <location>
        <begin position="104"/>
        <end position="123"/>
    </location>
</feature>
<evidence type="ECO:0000256" key="3">
    <source>
        <dbReference type="ARBA" id="ARBA00022801"/>
    </source>
</evidence>
<dbReference type="SUPFAM" id="SSF50993">
    <property type="entry name" value="Peptidase/esterase 'gauge' domain"/>
    <property type="match status" value="1"/>
</dbReference>
<dbReference type="Gene3D" id="2.130.10.120">
    <property type="entry name" value="Prolyl oligopeptidase, N-terminal domain"/>
    <property type="match status" value="1"/>
</dbReference>
<keyword evidence="3 8" id="KW-0378">Hydrolase</keyword>
<evidence type="ECO:0000256" key="1">
    <source>
        <dbReference type="ARBA" id="ARBA00005228"/>
    </source>
</evidence>
<dbReference type="PANTHER" id="PTHR11757">
    <property type="entry name" value="PROTEASE FAMILY S9A OLIGOPEPTIDASE"/>
    <property type="match status" value="1"/>
</dbReference>
<evidence type="ECO:0000259" key="7">
    <source>
        <dbReference type="Pfam" id="PF02897"/>
    </source>
</evidence>
<evidence type="ECO:0000256" key="5">
    <source>
        <dbReference type="SAM" id="MobiDB-lite"/>
    </source>
</evidence>
<dbReference type="SUPFAM" id="SSF53474">
    <property type="entry name" value="alpha/beta-Hydrolases"/>
    <property type="match status" value="1"/>
</dbReference>
<comment type="similarity">
    <text evidence="1">Belongs to the peptidase S9A family.</text>
</comment>
<dbReference type="PANTHER" id="PTHR11757:SF19">
    <property type="entry name" value="PROLYL ENDOPEPTIDASE-LIKE"/>
    <property type="match status" value="1"/>
</dbReference>
<feature type="domain" description="Peptidase S9 prolyl oligopeptidase catalytic" evidence="6">
    <location>
        <begin position="488"/>
        <end position="703"/>
    </location>
</feature>
<protein>
    <submittedName>
        <fullName evidence="8">Protease II</fullName>
        <ecNumber evidence="8">3.4.21.83</ecNumber>
    </submittedName>
</protein>
<dbReference type="GO" id="GO:0004252">
    <property type="term" value="F:serine-type endopeptidase activity"/>
    <property type="evidence" value="ECO:0007669"/>
    <property type="project" value="UniProtKB-EC"/>
</dbReference>
<dbReference type="PRINTS" id="PR00862">
    <property type="entry name" value="PROLIGOPTASE"/>
</dbReference>
<dbReference type="RefSeq" id="WP_295658076.1">
    <property type="nucleotide sequence ID" value="NZ_CADCUP010000108.1"/>
</dbReference>
<accession>A0A6J4NN29</accession>
<gene>
    <name evidence="8" type="ORF">AVDCRST_MAG06-1560</name>
</gene>
<dbReference type="Pfam" id="PF00326">
    <property type="entry name" value="Peptidase_S9"/>
    <property type="match status" value="1"/>
</dbReference>
<dbReference type="EMBL" id="CADCUP010000108">
    <property type="protein sequence ID" value="CAA9390717.1"/>
    <property type="molecule type" value="Genomic_DNA"/>
</dbReference>
<name>A0A6J4NN29_9ACTN</name>
<evidence type="ECO:0000256" key="4">
    <source>
        <dbReference type="ARBA" id="ARBA00022825"/>
    </source>
</evidence>
<dbReference type="InterPro" id="IPR002470">
    <property type="entry name" value="Peptidase_S9A"/>
</dbReference>
<organism evidence="8">
    <name type="scientific">uncultured Nocardioides sp</name>
    <dbReference type="NCBI Taxonomy" id="198441"/>
    <lineage>
        <taxon>Bacteria</taxon>
        <taxon>Bacillati</taxon>
        <taxon>Actinomycetota</taxon>
        <taxon>Actinomycetes</taxon>
        <taxon>Propionibacteriales</taxon>
        <taxon>Nocardioidaceae</taxon>
        <taxon>Nocardioides</taxon>
        <taxon>environmental samples</taxon>
    </lineage>
</organism>
<sequence length="708" mass="78515">MQPPIADRRPTTREIHGRARVDDYEWLRAKDDPEVISHLEAENAWTADRTAHLADLRGSIFEEIRARTRETDLSVPSRNRGWWFYSRSFEGREYGASCRVAVTDPDDWTPPQPAEDATPDEPALPGEEVLLDLNELAEGHDFFSLGGSSLSLDGEVLAYSTDTTGDERYTVRFRVLATGALLDDVLTGVLGGVTWAPDHRTVYYSTVDESWRADKVWRHRLGTPQADDEVVLHESDARFSVGAGRTRNDRFLFVASSSKTTAEWHVLDLSEPEGELRLFAARRDGLDYGLEAAVIGGQDRFLVLHNGSGPDFELAITPARPTDVDDWTPLIPHDPAVRLEDVDAFATHLVVHQRSEGLTQLRILPLDQQGVADDYLVEFDDEVYTIGSGGNPSFDQPTVRLGYTTMATPASVHDYDVRTRELRLLRRTPVLGGYDPADYEEHRLWATADDGEQVPVSVVARRDARATGEPLPLLLYGYGAYETSVDPYFSVARLSLLDRGGAFAIAHVRGGGEMGRRWYDDGKLLRKQNTFSDFVACARHLLDSGWTTADRLVAEGGSAGGLLMGAVANQAPELFGGILTQVPFVDALTTMLDASLPLTVPEYDEWGNPEGDPAVYDYMASYAPYDNVAALDYPPILAETSLHDTRVLYVEPAKWVARLRATATGRRDFLLKTEMSAGHGGVSGRYQAWHDRAFSLAWVLDRMGLADR</sequence>
<dbReference type="Pfam" id="PF02897">
    <property type="entry name" value="Peptidase_S9_N"/>
    <property type="match status" value="1"/>
</dbReference>
<dbReference type="Gene3D" id="3.40.50.1820">
    <property type="entry name" value="alpha/beta hydrolase"/>
    <property type="match status" value="1"/>
</dbReference>
<dbReference type="InterPro" id="IPR001375">
    <property type="entry name" value="Peptidase_S9_cat"/>
</dbReference>
<evidence type="ECO:0000259" key="6">
    <source>
        <dbReference type="Pfam" id="PF00326"/>
    </source>
</evidence>
<evidence type="ECO:0000256" key="2">
    <source>
        <dbReference type="ARBA" id="ARBA00022670"/>
    </source>
</evidence>
<evidence type="ECO:0000313" key="8">
    <source>
        <dbReference type="EMBL" id="CAA9390717.1"/>
    </source>
</evidence>
<reference evidence="8" key="1">
    <citation type="submission" date="2020-02" db="EMBL/GenBank/DDBJ databases">
        <authorList>
            <person name="Meier V. D."/>
        </authorList>
    </citation>
    <scope>NUCLEOTIDE SEQUENCE</scope>
    <source>
        <strain evidence="8">AVDCRST_MAG06</strain>
    </source>
</reference>
<keyword evidence="4" id="KW-0720">Serine protease</keyword>